<evidence type="ECO:0000313" key="10">
    <source>
        <dbReference type="EMBL" id="RZD14659.1"/>
    </source>
</evidence>
<evidence type="ECO:0000256" key="7">
    <source>
        <dbReference type="ARBA" id="ARBA00023237"/>
    </source>
</evidence>
<reference evidence="10 11" key="1">
    <citation type="submission" date="2019-01" db="EMBL/GenBank/DDBJ databases">
        <title>Insights into ecological role of a new deltaproteobacterial order Candidatus Sinidesulfobacterales (Sva0485) by metagenomics and metatranscriptomics.</title>
        <authorList>
            <person name="Tan S."/>
            <person name="Liu J."/>
            <person name="Fang Y."/>
            <person name="Hedlund B.P."/>
            <person name="Lian Z.H."/>
            <person name="Huang L.Y."/>
            <person name="Li J.T."/>
            <person name="Huang L.N."/>
            <person name="Li W.J."/>
            <person name="Jiang H.C."/>
            <person name="Dong H.L."/>
            <person name="Shu W.S."/>
        </authorList>
    </citation>
    <scope>NUCLEOTIDE SEQUENCE [LARGE SCALE GENOMIC DNA]</scope>
    <source>
        <strain evidence="10">AP3</strain>
    </source>
</reference>
<dbReference type="Gene3D" id="3.10.20.310">
    <property type="entry name" value="membrane protein fhac"/>
    <property type="match status" value="5"/>
</dbReference>
<accession>A0A519BBK1</accession>
<evidence type="ECO:0000256" key="6">
    <source>
        <dbReference type="ARBA" id="ARBA00023136"/>
    </source>
</evidence>
<gene>
    <name evidence="10" type="primary">bamA</name>
    <name evidence="10" type="ORF">EVJ47_05695</name>
</gene>
<feature type="domain" description="POTRA" evidence="9">
    <location>
        <begin position="534"/>
        <end position="606"/>
    </location>
</feature>
<comment type="subcellular location">
    <subcellularLocation>
        <location evidence="1">Membrane</location>
    </subcellularLocation>
</comment>
<dbReference type="InterPro" id="IPR010827">
    <property type="entry name" value="BamA/TamA_POTRA"/>
</dbReference>
<dbReference type="Pfam" id="PF01103">
    <property type="entry name" value="Omp85"/>
    <property type="match status" value="1"/>
</dbReference>
<proteinExistence type="predicted"/>
<name>A0A519BBK1_9DELT</name>
<evidence type="ECO:0000256" key="4">
    <source>
        <dbReference type="ARBA" id="ARBA00022729"/>
    </source>
</evidence>
<dbReference type="PANTHER" id="PTHR12815">
    <property type="entry name" value="SORTING AND ASSEMBLY MACHINERY SAMM50 PROTEIN FAMILY MEMBER"/>
    <property type="match status" value="1"/>
</dbReference>
<evidence type="ECO:0000256" key="8">
    <source>
        <dbReference type="NCBIfam" id="TIGR03303"/>
    </source>
</evidence>
<dbReference type="Proteomes" id="UP000320813">
    <property type="component" value="Unassembled WGS sequence"/>
</dbReference>
<protein>
    <recommendedName>
        <fullName evidence="8">Outer membrane protein assembly factor BamA</fullName>
    </recommendedName>
</protein>
<dbReference type="NCBIfam" id="TIGR03303">
    <property type="entry name" value="OM_YaeT"/>
    <property type="match status" value="1"/>
</dbReference>
<dbReference type="AlphaFoldDB" id="A0A519BBK1"/>
<dbReference type="PANTHER" id="PTHR12815:SF47">
    <property type="entry name" value="TRANSLOCATION AND ASSEMBLY MODULE SUBUNIT TAMA"/>
    <property type="match status" value="1"/>
</dbReference>
<evidence type="ECO:0000259" key="9">
    <source>
        <dbReference type="PROSITE" id="PS51779"/>
    </source>
</evidence>
<evidence type="ECO:0000256" key="5">
    <source>
        <dbReference type="ARBA" id="ARBA00022737"/>
    </source>
</evidence>
<feature type="domain" description="POTRA" evidence="9">
    <location>
        <begin position="366"/>
        <end position="449"/>
    </location>
</feature>
<dbReference type="GO" id="GO:0009279">
    <property type="term" value="C:cell outer membrane"/>
    <property type="evidence" value="ECO:0007669"/>
    <property type="project" value="UniProtKB-UniRule"/>
</dbReference>
<dbReference type="InterPro" id="IPR039910">
    <property type="entry name" value="D15-like"/>
</dbReference>
<evidence type="ECO:0000256" key="1">
    <source>
        <dbReference type="ARBA" id="ARBA00004370"/>
    </source>
</evidence>
<dbReference type="EMBL" id="SGBD01000002">
    <property type="protein sequence ID" value="RZD14659.1"/>
    <property type="molecule type" value="Genomic_DNA"/>
</dbReference>
<dbReference type="InterPro" id="IPR023707">
    <property type="entry name" value="OM_assembly_BamA"/>
</dbReference>
<dbReference type="Pfam" id="PF07244">
    <property type="entry name" value="POTRA"/>
    <property type="match status" value="4"/>
</dbReference>
<dbReference type="Gene3D" id="2.40.160.50">
    <property type="entry name" value="membrane protein fhac: a member of the omp85/tpsb transporter family"/>
    <property type="match status" value="1"/>
</dbReference>
<keyword evidence="2" id="KW-1134">Transmembrane beta strand</keyword>
<evidence type="ECO:0000256" key="2">
    <source>
        <dbReference type="ARBA" id="ARBA00022452"/>
    </source>
</evidence>
<dbReference type="GO" id="GO:0071709">
    <property type="term" value="P:membrane assembly"/>
    <property type="evidence" value="ECO:0007669"/>
    <property type="project" value="InterPro"/>
</dbReference>
<dbReference type="InterPro" id="IPR034746">
    <property type="entry name" value="POTRA"/>
</dbReference>
<keyword evidence="7" id="KW-0998">Cell outer membrane</keyword>
<dbReference type="PROSITE" id="PS51779">
    <property type="entry name" value="POTRA"/>
    <property type="match status" value="2"/>
</dbReference>
<organism evidence="10 11">
    <name type="scientific">Candidatus Acidulodesulfobacterium ferriphilum</name>
    <dbReference type="NCBI Taxonomy" id="2597223"/>
    <lineage>
        <taxon>Bacteria</taxon>
        <taxon>Deltaproteobacteria</taxon>
        <taxon>Candidatus Acidulodesulfobacterales</taxon>
        <taxon>Candidatus Acidulodesulfobacterium</taxon>
    </lineage>
</organism>
<keyword evidence="6" id="KW-0472">Membrane</keyword>
<dbReference type="InterPro" id="IPR000184">
    <property type="entry name" value="Bac_surfAg_D15"/>
</dbReference>
<keyword evidence="5" id="KW-0677">Repeat</keyword>
<sequence length="937" mass="107410">MILRFTHLKKSGALFLFILLYIFAFNCLPRAIASGLPETNIYNISSEKYTIKSIDYRLPSDIPLKDIKNFFAIKSGQRFSMYQLEKTLKALYSTGYFSNIMVFSKIDRKQKFMYLKFIFVRRVYIERIDIRGLKDTGVSEENILKSIPLKKAGQFLKYYKEISIDEIKNIMSDAGYPDAKIDISSYVLRNIKKYVIGINITPNKPVIISNIFVKFKVYYPKEKVAKLVEDITGKPLNKLLIKKLRRKIRGIYKEEGYLNTIIPEPKITYISKYKAIITVEVHPGYKILFHFKGISPLKASFIEDSVFNIKNVLIFDESTFISFKTVLTDFYKEEGYYYAEVSLREEKDSNNKTINLYYTVNKGFRVAVKSITIKGNEPFSKSVILSLMKTAPASFFSRQYFRRKRLTGDITNIENYYNNEGYFAARISQRLTFSRDKKSVAILVDIKKGIRTYVKKVSLAGLPPEVKTKDLTGYFEGMQNKPFYIIKAENGKNLLSTKLADSGYVFSKTRLDIEYSADKKYADLYYDVSSGPLTRIKNILIFGNTITKTAYIKGLLLFKKGEIYNQKNIIETQNRLYRAGIFNYVSISIENPQNIEPDKNIIVKVRDAKPISLSFGAGYGTYTRYKGFVQIDDSNLFGSGKSLSARFSKSAVYTNLLLDYYDPAIYNYRGLAFNARGLDNDIITLNYTLHKEGGVFSLIRRFNSHLKGLLSYEMFYNFLSGLNPGAQITPRDIGFTRISAVAASIIYNTKNNIFNPTSGNLTTLRFSYSSTLFDSQINFMKLFFHTEQFIPFIYNTVLLYSLRFGYIKPLPPTTQVPINERFFLGGRTTVRGFPQDSIGLVNLNPYQYPIGGDIMENYNLQLNIPVYNNFDFFVFQDGGNVFLNTQSVRPLALYKSAGAGIMYLSPIGPISFSYGFILNRRPYWPAGGVNFTIGTSF</sequence>
<comment type="caution">
    <text evidence="10">The sequence shown here is derived from an EMBL/GenBank/DDBJ whole genome shotgun (WGS) entry which is preliminary data.</text>
</comment>
<evidence type="ECO:0000256" key="3">
    <source>
        <dbReference type="ARBA" id="ARBA00022692"/>
    </source>
</evidence>
<evidence type="ECO:0000313" key="11">
    <source>
        <dbReference type="Proteomes" id="UP000320813"/>
    </source>
</evidence>
<keyword evidence="3" id="KW-0812">Transmembrane</keyword>
<keyword evidence="4" id="KW-0732">Signal</keyword>